<dbReference type="GeneID" id="84590253"/>
<gene>
    <name evidence="1" type="ORF">An02g02470</name>
</gene>
<dbReference type="KEGG" id="ang:An02g02470"/>
<dbReference type="AlphaFoldDB" id="A0AAJ8DXP2"/>
<dbReference type="VEuPathDB" id="FungiDB:An02g02470"/>
<reference evidence="1" key="2">
    <citation type="submission" date="2025-08" db="UniProtKB">
        <authorList>
            <consortium name="RefSeq"/>
        </authorList>
    </citation>
    <scope>IDENTIFICATION</scope>
</reference>
<organism evidence="1">
    <name type="scientific">Aspergillus niger</name>
    <dbReference type="NCBI Taxonomy" id="5061"/>
    <lineage>
        <taxon>Eukaryota</taxon>
        <taxon>Fungi</taxon>
        <taxon>Dikarya</taxon>
        <taxon>Ascomycota</taxon>
        <taxon>Pezizomycotina</taxon>
        <taxon>Eurotiomycetes</taxon>
        <taxon>Eurotiomycetidae</taxon>
        <taxon>Eurotiales</taxon>
        <taxon>Aspergillaceae</taxon>
        <taxon>Aspergillus</taxon>
        <taxon>Aspergillus subgen. Circumdati</taxon>
    </lineage>
</organism>
<accession>A0AAJ8DXP2</accession>
<sequence>MGRKRPNGTCVVVGGRVRFSTVNDRNPSFSMSAKKSVFPPTPHDRVAISKAVTPQDYPVERKDLLMPAYAGRCHSSSRMQPGCDLIGAGGEEGL</sequence>
<protein>
    <submittedName>
        <fullName evidence="1">Uncharacterized protein</fullName>
    </submittedName>
</protein>
<reference evidence="1" key="1">
    <citation type="submission" date="2025-02" db="EMBL/GenBank/DDBJ databases">
        <authorList>
            <consortium name="NCBI Genome Project"/>
        </authorList>
    </citation>
    <scope>NUCLEOTIDE SEQUENCE</scope>
</reference>
<evidence type="ECO:0000313" key="1">
    <source>
        <dbReference type="RefSeq" id="XP_059599915.1"/>
    </source>
</evidence>
<proteinExistence type="predicted"/>
<name>A0AAJ8DXP2_ASPNG</name>
<dbReference type="RefSeq" id="XP_059599915.1">
    <property type="nucleotide sequence ID" value="XM_059746131.1"/>
</dbReference>